<protein>
    <recommendedName>
        <fullName evidence="1">Mur ligase central domain-containing protein</fullName>
    </recommendedName>
</protein>
<dbReference type="InterPro" id="IPR013221">
    <property type="entry name" value="Mur_ligase_cen"/>
</dbReference>
<dbReference type="PANTHER" id="PTHR23135:SF4">
    <property type="entry name" value="UDP-N-ACETYLMURAMOYL-L-ALANYL-D-GLUTAMATE--2,6-DIAMINOPIMELATE LIGASE MURE HOMOLOG, CHLOROPLASTIC"/>
    <property type="match status" value="1"/>
</dbReference>
<accession>A0A383ANP6</accession>
<dbReference type="PANTHER" id="PTHR23135">
    <property type="entry name" value="MUR LIGASE FAMILY MEMBER"/>
    <property type="match status" value="1"/>
</dbReference>
<evidence type="ECO:0000313" key="2">
    <source>
        <dbReference type="EMBL" id="SVE09536.1"/>
    </source>
</evidence>
<sequence length="250" mass="28489">TNHSQDVSPHTLLVIDKNTNFKESYVKEAISKGISTIITNSFLKNTSITQIIVKDLFKEVSKLMKLRQPFQPKKSVAITGTNGKTSTAWYLAQICKINNIPAKLTGTLGYFKDLKKIKDSDLTTPRNLDIYQFCCSNKKNKDFFICEASSHGLHQGRFNDLYIDIAAITNLSQDHLDYHKSFRSYIQSKFLLFTKILNKSGTAVLNARLKNYKSLEKILKNRNIEILTFGSKDVYFEDKSSLSLIIKSKK</sequence>
<dbReference type="Gene3D" id="3.40.1190.10">
    <property type="entry name" value="Mur-like, catalytic domain"/>
    <property type="match status" value="1"/>
</dbReference>
<dbReference type="Pfam" id="PF08245">
    <property type="entry name" value="Mur_ligase_M"/>
    <property type="match status" value="1"/>
</dbReference>
<reference evidence="2" key="1">
    <citation type="submission" date="2018-05" db="EMBL/GenBank/DDBJ databases">
        <authorList>
            <person name="Lanie J.A."/>
            <person name="Ng W.-L."/>
            <person name="Kazmierczak K.M."/>
            <person name="Andrzejewski T.M."/>
            <person name="Davidsen T.M."/>
            <person name="Wayne K.J."/>
            <person name="Tettelin H."/>
            <person name="Glass J.I."/>
            <person name="Rusch D."/>
            <person name="Podicherti R."/>
            <person name="Tsui H.-C.T."/>
            <person name="Winkler M.E."/>
        </authorList>
    </citation>
    <scope>NUCLEOTIDE SEQUENCE</scope>
</reference>
<dbReference type="InterPro" id="IPR036565">
    <property type="entry name" value="Mur-like_cat_sf"/>
</dbReference>
<feature type="non-terminal residue" evidence="2">
    <location>
        <position position="1"/>
    </location>
</feature>
<dbReference type="SUPFAM" id="SSF53623">
    <property type="entry name" value="MurD-like peptide ligases, catalytic domain"/>
    <property type="match status" value="1"/>
</dbReference>
<feature type="domain" description="Mur ligase central" evidence="1">
    <location>
        <begin position="78"/>
        <end position="235"/>
    </location>
</feature>
<dbReference type="GO" id="GO:0005524">
    <property type="term" value="F:ATP binding"/>
    <property type="evidence" value="ECO:0007669"/>
    <property type="project" value="InterPro"/>
</dbReference>
<feature type="non-terminal residue" evidence="2">
    <location>
        <position position="250"/>
    </location>
</feature>
<dbReference type="AlphaFoldDB" id="A0A383ANP6"/>
<gene>
    <name evidence="2" type="ORF">METZ01_LOCUS462390</name>
</gene>
<evidence type="ECO:0000259" key="1">
    <source>
        <dbReference type="Pfam" id="PF08245"/>
    </source>
</evidence>
<dbReference type="GO" id="GO:0016881">
    <property type="term" value="F:acid-amino acid ligase activity"/>
    <property type="evidence" value="ECO:0007669"/>
    <property type="project" value="InterPro"/>
</dbReference>
<dbReference type="EMBL" id="UINC01193765">
    <property type="protein sequence ID" value="SVE09536.1"/>
    <property type="molecule type" value="Genomic_DNA"/>
</dbReference>
<name>A0A383ANP6_9ZZZZ</name>
<organism evidence="2">
    <name type="scientific">marine metagenome</name>
    <dbReference type="NCBI Taxonomy" id="408172"/>
    <lineage>
        <taxon>unclassified sequences</taxon>
        <taxon>metagenomes</taxon>
        <taxon>ecological metagenomes</taxon>
    </lineage>
</organism>
<proteinExistence type="predicted"/>